<organism evidence="2 3">
    <name type="scientific">Lysobacter enzymogenes</name>
    <dbReference type="NCBI Taxonomy" id="69"/>
    <lineage>
        <taxon>Bacteria</taxon>
        <taxon>Pseudomonadati</taxon>
        <taxon>Pseudomonadota</taxon>
        <taxon>Gammaproteobacteria</taxon>
        <taxon>Lysobacterales</taxon>
        <taxon>Lysobacteraceae</taxon>
        <taxon>Lysobacter</taxon>
    </lineage>
</organism>
<name>A0A3N2RI48_LYSEN</name>
<evidence type="ECO:0008006" key="4">
    <source>
        <dbReference type="Google" id="ProtNLM"/>
    </source>
</evidence>
<accession>A0A3N2RI48</accession>
<dbReference type="EMBL" id="RCTY01000024">
    <property type="protein sequence ID" value="ROU07044.1"/>
    <property type="molecule type" value="Genomic_DNA"/>
</dbReference>
<sequence>MRDKTMAALALLALATCGAAWADGEGNSGTDRGQQAKYKPLICRSGENLVAVPQADGSLQWTCASTSVSSPAPQAG</sequence>
<dbReference type="Proteomes" id="UP000275910">
    <property type="component" value="Unassembled WGS sequence"/>
</dbReference>
<comment type="caution">
    <text evidence="2">The sequence shown here is derived from an EMBL/GenBank/DDBJ whole genome shotgun (WGS) entry which is preliminary data.</text>
</comment>
<evidence type="ECO:0000256" key="1">
    <source>
        <dbReference type="SAM" id="SignalP"/>
    </source>
</evidence>
<dbReference type="RefSeq" id="WP_123647467.1">
    <property type="nucleotide sequence ID" value="NZ_RCTY01000024.1"/>
</dbReference>
<evidence type="ECO:0000313" key="2">
    <source>
        <dbReference type="EMBL" id="ROU07044.1"/>
    </source>
</evidence>
<dbReference type="AlphaFoldDB" id="A0A3N2RI48"/>
<feature type="signal peptide" evidence="1">
    <location>
        <begin position="1"/>
        <end position="22"/>
    </location>
</feature>
<keyword evidence="1" id="KW-0732">Signal</keyword>
<reference evidence="2 3" key="1">
    <citation type="submission" date="2018-10" db="EMBL/GenBank/DDBJ databases">
        <title>The genome of Lysobacter enzymogenes OH11.</title>
        <authorList>
            <person name="Liu F."/>
            <person name="Zhao Y."/>
            <person name="Qian G."/>
            <person name="Chen Y."/>
            <person name="Xu H."/>
        </authorList>
    </citation>
    <scope>NUCLEOTIDE SEQUENCE [LARGE SCALE GENOMIC DNA]</scope>
    <source>
        <strain evidence="2 3">OH11</strain>
    </source>
</reference>
<proteinExistence type="predicted"/>
<gene>
    <name evidence="2" type="ORF">D9T17_11050</name>
</gene>
<feature type="chain" id="PRO_5018183650" description="Lipoprotein" evidence="1">
    <location>
        <begin position="23"/>
        <end position="76"/>
    </location>
</feature>
<evidence type="ECO:0000313" key="3">
    <source>
        <dbReference type="Proteomes" id="UP000275910"/>
    </source>
</evidence>
<protein>
    <recommendedName>
        <fullName evidence="4">Lipoprotein</fullName>
    </recommendedName>
</protein>